<dbReference type="Proteomes" id="UP000439965">
    <property type="component" value="Unassembled WGS sequence"/>
</dbReference>
<dbReference type="InterPro" id="IPR004843">
    <property type="entry name" value="Calcineurin-like_PHP"/>
</dbReference>
<dbReference type="EMBL" id="JABXJK010000039">
    <property type="protein sequence ID" value="MBA0972610.1"/>
    <property type="molecule type" value="Genomic_DNA"/>
</dbReference>
<dbReference type="EMBL" id="CP050485">
    <property type="protein sequence ID" value="QOG28698.1"/>
    <property type="molecule type" value="Genomic_DNA"/>
</dbReference>
<dbReference type="Pfam" id="PF00149">
    <property type="entry name" value="Metallophos"/>
    <property type="match status" value="1"/>
</dbReference>
<gene>
    <name evidence="6" type="ORF">EGM181_16200</name>
    <name evidence="5" type="ORF">GTI89_05305</name>
    <name evidence="2" type="ORF">HWH42_08425</name>
    <name evidence="7" type="ORF">NCTC12360_03053</name>
    <name evidence="4" type="ORF">P7E30_06970</name>
    <name evidence="3" type="ORF">QRX88_02445</name>
</gene>
<evidence type="ECO:0000259" key="1">
    <source>
        <dbReference type="Pfam" id="PF00149"/>
    </source>
</evidence>
<dbReference type="Proteomes" id="UP000516696">
    <property type="component" value="Chromosome"/>
</dbReference>
<dbReference type="EMBL" id="UFYW01000001">
    <property type="protein sequence ID" value="STD84513.1"/>
    <property type="molecule type" value="Genomic_DNA"/>
</dbReference>
<dbReference type="NCBIfam" id="TIGR03729">
    <property type="entry name" value="acc_ester"/>
    <property type="match status" value="1"/>
</dbReference>
<proteinExistence type="predicted"/>
<accession>A0A1L8U3L4</accession>
<reference evidence="2 11" key="4">
    <citation type="submission" date="2020-06" db="EMBL/GenBank/DDBJ databases">
        <title>Crossreactivity between MHC class I-restricted antigens from cancer cells and an enterococcal bacteriophage.</title>
        <authorList>
            <person name="Fluckiger A."/>
            <person name="Daillere R."/>
            <person name="Sassi M."/>
            <person name="Cattoir V."/>
            <person name="Kroemer G."/>
            <person name="Zitvogel L."/>
        </authorList>
    </citation>
    <scope>NUCLEOTIDE SEQUENCE [LARGE SCALE GENOMIC DNA]</scope>
    <source>
        <strain evidence="2 11">EG4</strain>
    </source>
</reference>
<evidence type="ECO:0000313" key="3">
    <source>
        <dbReference type="EMBL" id="MDL4934576.1"/>
    </source>
</evidence>
<dbReference type="OrthoDB" id="113290at2"/>
<dbReference type="EMBL" id="WVTI01000003">
    <property type="protein sequence ID" value="MXS25493.1"/>
    <property type="molecule type" value="Genomic_DNA"/>
</dbReference>
<dbReference type="Proteomes" id="UP001241571">
    <property type="component" value="Unassembled WGS sequence"/>
</dbReference>
<keyword evidence="8" id="KW-1185">Reference proteome</keyword>
<evidence type="ECO:0000313" key="8">
    <source>
        <dbReference type="Proteomes" id="UP000254807"/>
    </source>
</evidence>
<evidence type="ECO:0000313" key="10">
    <source>
        <dbReference type="Proteomes" id="UP000516696"/>
    </source>
</evidence>
<dbReference type="EC" id="3.1.-.-" evidence="7"/>
<evidence type="ECO:0000313" key="9">
    <source>
        <dbReference type="Proteomes" id="UP000439965"/>
    </source>
</evidence>
<organism evidence="7 8">
    <name type="scientific">Enterococcus gallinarum</name>
    <dbReference type="NCBI Taxonomy" id="1353"/>
    <lineage>
        <taxon>Bacteria</taxon>
        <taxon>Bacillati</taxon>
        <taxon>Bacillota</taxon>
        <taxon>Bacilli</taxon>
        <taxon>Lactobacillales</taxon>
        <taxon>Enterococcaceae</taxon>
        <taxon>Enterococcus</taxon>
    </lineage>
</organism>
<dbReference type="Proteomes" id="UP001183682">
    <property type="component" value="Unassembled WGS sequence"/>
</dbReference>
<dbReference type="InterPro" id="IPR052963">
    <property type="entry name" value="Pantetheine_PDE"/>
</dbReference>
<sequence>MGKLAVISDLHVDINHFSATDLQLIAELLDANQATHLHLAGDIANKETAAMTVIDFFQRQLPTTFHWGNHEMADLSESLIETYPDPAFLNFQTVALSEKTLLLGVNGWYDYGYSDLQSTEEILRLKHLFWYDRMIQRTGTDPEISHQINERLRQTLRGLPQDKEVIVTTHFVPKATFIVKQTGKYVRWNHLNAFLGSPEFGAVIDEADNVRQVVFGHTHRRFEDQVIGQTIYSCRPLGYYYEWQLTRRFVLENQLTENFQPTKLRGLLRTNQAAFNQYKAAHLRAELQQAITWINY</sequence>
<dbReference type="PANTHER" id="PTHR36492:SF2">
    <property type="entry name" value="[ACYL-CARRIER-PROTEIN] PHOSPHODIESTERASE PPTH"/>
    <property type="match status" value="1"/>
</dbReference>
<dbReference type="Proteomes" id="UP000571857">
    <property type="component" value="Unassembled WGS sequence"/>
</dbReference>
<dbReference type="EMBL" id="JASUBT010000001">
    <property type="protein sequence ID" value="MDL4934576.1"/>
    <property type="molecule type" value="Genomic_DNA"/>
</dbReference>
<evidence type="ECO:0000313" key="4">
    <source>
        <dbReference type="EMBL" id="MDT2689944.1"/>
    </source>
</evidence>
<keyword evidence="7" id="KW-0378">Hydrolase</keyword>
<dbReference type="InterPro" id="IPR022302">
    <property type="entry name" value="Phosphoesterase_putative"/>
</dbReference>
<dbReference type="Proteomes" id="UP000254807">
    <property type="component" value="Unassembled WGS sequence"/>
</dbReference>
<dbReference type="GeneID" id="93223034"/>
<evidence type="ECO:0000313" key="12">
    <source>
        <dbReference type="Proteomes" id="UP001241571"/>
    </source>
</evidence>
<reference evidence="7 8" key="1">
    <citation type="submission" date="2018-06" db="EMBL/GenBank/DDBJ databases">
        <authorList>
            <consortium name="Pathogen Informatics"/>
            <person name="Doyle S."/>
        </authorList>
    </citation>
    <scope>NUCLEOTIDE SEQUENCE [LARGE SCALE GENOMIC DNA]</scope>
    <source>
        <strain evidence="7 8">NCTC12360</strain>
    </source>
</reference>
<reference evidence="6 10" key="3">
    <citation type="submission" date="2020-03" db="EMBL/GenBank/DDBJ databases">
        <title>Characterization of ganglioside-mimicking enterococci.</title>
        <authorList>
            <person name="Patry R.T."/>
            <person name="Nothaft H."/>
            <person name="Bridger R."/>
            <person name="Shajahan A."/>
            <person name="Huynh S."/>
            <person name="Sanchez S."/>
            <person name="Azadi P."/>
            <person name="Cooper K."/>
            <person name="Miller W.G."/>
            <person name="Parker C.T."/>
            <person name="Wells L."/>
            <person name="Szymanski C.M."/>
        </authorList>
    </citation>
    <scope>NUCLEOTIDE SEQUENCE [LARGE SCALE GENOMIC DNA]</scope>
    <source>
        <strain evidence="6 10">EGM181</strain>
    </source>
</reference>
<name>A0A1L8U3L4_ENTGA</name>
<dbReference type="GO" id="GO:0016787">
    <property type="term" value="F:hydrolase activity"/>
    <property type="evidence" value="ECO:0007669"/>
    <property type="project" value="UniProtKB-KW"/>
</dbReference>
<reference evidence="4" key="5">
    <citation type="submission" date="2023-03" db="EMBL/GenBank/DDBJ databases">
        <authorList>
            <person name="Shen W."/>
            <person name="Cai J."/>
        </authorList>
    </citation>
    <scope>NUCLEOTIDE SEQUENCE</scope>
    <source>
        <strain evidence="4">K69-2</strain>
    </source>
</reference>
<dbReference type="InterPro" id="IPR029052">
    <property type="entry name" value="Metallo-depent_PP-like"/>
</dbReference>
<reference evidence="5 9" key="2">
    <citation type="submission" date="2019-04" db="EMBL/GenBank/DDBJ databases">
        <title>Step-wise assembly of the neonatal virome modulated by breast feeding.</title>
        <authorList>
            <person name="Liang G."/>
            <person name="Bushman F."/>
        </authorList>
    </citation>
    <scope>NUCLEOTIDE SEQUENCE [LARGE SCALE GENOMIC DNA]</scope>
    <source>
        <strain evidence="5 9">E3404</strain>
    </source>
</reference>
<dbReference type="AlphaFoldDB" id="A0A1L8U3L4"/>
<evidence type="ECO:0000313" key="2">
    <source>
        <dbReference type="EMBL" id="MBA0972610.1"/>
    </source>
</evidence>
<evidence type="ECO:0000313" key="11">
    <source>
        <dbReference type="Proteomes" id="UP000571857"/>
    </source>
</evidence>
<dbReference type="SUPFAM" id="SSF56300">
    <property type="entry name" value="Metallo-dependent phosphatases"/>
    <property type="match status" value="1"/>
</dbReference>
<evidence type="ECO:0000313" key="6">
    <source>
        <dbReference type="EMBL" id="QOG28698.1"/>
    </source>
</evidence>
<dbReference type="EMBL" id="JARPZN010000003">
    <property type="protein sequence ID" value="MDT2689944.1"/>
    <property type="molecule type" value="Genomic_DNA"/>
</dbReference>
<evidence type="ECO:0000313" key="7">
    <source>
        <dbReference type="EMBL" id="STD84513.1"/>
    </source>
</evidence>
<dbReference type="RefSeq" id="WP_003128069.1">
    <property type="nucleotide sequence ID" value="NZ_BSYC01000001.1"/>
</dbReference>
<evidence type="ECO:0000313" key="5">
    <source>
        <dbReference type="EMBL" id="MXS25493.1"/>
    </source>
</evidence>
<dbReference type="Gene3D" id="3.60.21.10">
    <property type="match status" value="1"/>
</dbReference>
<dbReference type="PANTHER" id="PTHR36492">
    <property type="match status" value="1"/>
</dbReference>
<feature type="domain" description="Calcineurin-like phosphoesterase" evidence="1">
    <location>
        <begin position="3"/>
        <end position="220"/>
    </location>
</feature>
<protein>
    <submittedName>
        <fullName evidence="7">Calcineurin-like phosphoesterase</fullName>
        <ecNumber evidence="7">3.1.-.-</ecNumber>
    </submittedName>
    <submittedName>
        <fullName evidence="2 3">Metallophosphoesterase</fullName>
    </submittedName>
</protein>
<reference evidence="3 12" key="6">
    <citation type="submission" date="2023-06" db="EMBL/GenBank/DDBJ databases">
        <title>Acute promotion of culturable opportunistic pathogens and persistent increase of antibiotic resistance following antibiotic exposure in mouse gut microbiota.</title>
        <authorList>
            <person name="Li L."/>
            <person name="Wang B."/>
            <person name="Sun Y."/>
            <person name="Wang M."/>
            <person name="Xu H."/>
        </authorList>
    </citation>
    <scope>NUCLEOTIDE SEQUENCE [LARGE SCALE GENOMIC DNA]</scope>
    <source>
        <strain evidence="3 12">CRI2_2</strain>
    </source>
</reference>